<dbReference type="AlphaFoldDB" id="A0AAV6UC90"/>
<protein>
    <submittedName>
        <fullName evidence="2">Uncharacterized protein</fullName>
    </submittedName>
</protein>
<reference evidence="2 3" key="1">
    <citation type="journal article" date="2022" name="Nat. Ecol. Evol.">
        <title>A masculinizing supergene underlies an exaggerated male reproductive morph in a spider.</title>
        <authorList>
            <person name="Hendrickx F."/>
            <person name="De Corte Z."/>
            <person name="Sonet G."/>
            <person name="Van Belleghem S.M."/>
            <person name="Kostlbacher S."/>
            <person name="Vangestel C."/>
        </authorList>
    </citation>
    <scope>NUCLEOTIDE SEQUENCE [LARGE SCALE GENOMIC DNA]</scope>
    <source>
        <strain evidence="2">W744_W776</strain>
    </source>
</reference>
<name>A0AAV6UC90_9ARAC</name>
<evidence type="ECO:0000313" key="3">
    <source>
        <dbReference type="Proteomes" id="UP000827092"/>
    </source>
</evidence>
<feature type="compositionally biased region" description="Basic and acidic residues" evidence="1">
    <location>
        <begin position="61"/>
        <end position="74"/>
    </location>
</feature>
<sequence>MRTRKESSEVKGLDYGGISGLLVELGCLYTVNNAIEQCLSKKKTRYFQKCNTVVPNSSKRKSGEKEDFLSEITR</sequence>
<feature type="region of interest" description="Disordered" evidence="1">
    <location>
        <begin position="55"/>
        <end position="74"/>
    </location>
</feature>
<gene>
    <name evidence="2" type="ORF">JTE90_007202</name>
</gene>
<comment type="caution">
    <text evidence="2">The sequence shown here is derived from an EMBL/GenBank/DDBJ whole genome shotgun (WGS) entry which is preliminary data.</text>
</comment>
<proteinExistence type="predicted"/>
<accession>A0AAV6UC90</accession>
<dbReference type="Proteomes" id="UP000827092">
    <property type="component" value="Unassembled WGS sequence"/>
</dbReference>
<evidence type="ECO:0000256" key="1">
    <source>
        <dbReference type="SAM" id="MobiDB-lite"/>
    </source>
</evidence>
<keyword evidence="3" id="KW-1185">Reference proteome</keyword>
<evidence type="ECO:0000313" key="2">
    <source>
        <dbReference type="EMBL" id="KAG8181877.1"/>
    </source>
</evidence>
<dbReference type="EMBL" id="JAFNEN010000491">
    <property type="protein sequence ID" value="KAG8181877.1"/>
    <property type="molecule type" value="Genomic_DNA"/>
</dbReference>
<organism evidence="2 3">
    <name type="scientific">Oedothorax gibbosus</name>
    <dbReference type="NCBI Taxonomy" id="931172"/>
    <lineage>
        <taxon>Eukaryota</taxon>
        <taxon>Metazoa</taxon>
        <taxon>Ecdysozoa</taxon>
        <taxon>Arthropoda</taxon>
        <taxon>Chelicerata</taxon>
        <taxon>Arachnida</taxon>
        <taxon>Araneae</taxon>
        <taxon>Araneomorphae</taxon>
        <taxon>Entelegynae</taxon>
        <taxon>Araneoidea</taxon>
        <taxon>Linyphiidae</taxon>
        <taxon>Erigoninae</taxon>
        <taxon>Oedothorax</taxon>
    </lineage>
</organism>